<dbReference type="OrthoDB" id="3681249at2"/>
<organism evidence="1 2">
    <name type="scientific">Microlunatus elymi</name>
    <dbReference type="NCBI Taxonomy" id="2596828"/>
    <lineage>
        <taxon>Bacteria</taxon>
        <taxon>Bacillati</taxon>
        <taxon>Actinomycetota</taxon>
        <taxon>Actinomycetes</taxon>
        <taxon>Propionibacteriales</taxon>
        <taxon>Propionibacteriaceae</taxon>
        <taxon>Microlunatus</taxon>
    </lineage>
</organism>
<evidence type="ECO:0000313" key="1">
    <source>
        <dbReference type="EMBL" id="QDP95079.1"/>
    </source>
</evidence>
<evidence type="ECO:0000313" key="2">
    <source>
        <dbReference type="Proteomes" id="UP000319263"/>
    </source>
</evidence>
<name>A0A516PV92_9ACTN</name>
<dbReference type="KEGG" id="mik:FOE78_03370"/>
<dbReference type="RefSeq" id="WP_143985061.1">
    <property type="nucleotide sequence ID" value="NZ_CP041692.1"/>
</dbReference>
<evidence type="ECO:0008006" key="3">
    <source>
        <dbReference type="Google" id="ProtNLM"/>
    </source>
</evidence>
<accession>A0A516PV92</accession>
<proteinExistence type="predicted"/>
<sequence length="277" mass="30519">MSSKSELTAIRDEPDPILRARQASALINEYQQQSLELARLRREAIEEAATTRGLTFTQVAKELGLSKGRITQIRQSAPPVERALFGMGPVTVAVPIRPVPDRDLGMIAAEDTRSAEAITEALRKLSLDVEHYEIPASGELDFDGDAVIICGPKSSAEAAELIAADPHFTFAPDRDGRWSIRETPTERTYESPLDNDPETHRDVAYLSVRTTDDSRRLLVAGVHAIGSLGAITYVINHLSELYQRSKMDANLSTVIETAFDGLTIREAERISGIRVWP</sequence>
<reference evidence="1 2" key="1">
    <citation type="submission" date="2019-07" db="EMBL/GenBank/DDBJ databases">
        <title>Microlunatus dokdonensis sp. nov. isolated from the rhizospheric soil of the wild plant Elymus tsukushiensis.</title>
        <authorList>
            <person name="Ghim S.-Y."/>
            <person name="Hwang Y.-J."/>
            <person name="Son J.-S."/>
            <person name="Shin J.-H."/>
        </authorList>
    </citation>
    <scope>NUCLEOTIDE SEQUENCE [LARGE SCALE GENOMIC DNA]</scope>
    <source>
        <strain evidence="1 2">KUDC0627</strain>
    </source>
</reference>
<keyword evidence="2" id="KW-1185">Reference proteome</keyword>
<gene>
    <name evidence="1" type="ORF">FOE78_03370</name>
</gene>
<dbReference type="EMBL" id="CP041692">
    <property type="protein sequence ID" value="QDP95079.1"/>
    <property type="molecule type" value="Genomic_DNA"/>
</dbReference>
<protein>
    <recommendedName>
        <fullName evidence="3">Sigma-70, region 4</fullName>
    </recommendedName>
</protein>
<dbReference type="Proteomes" id="UP000319263">
    <property type="component" value="Chromosome"/>
</dbReference>
<dbReference type="AlphaFoldDB" id="A0A516PV92"/>